<proteinExistence type="predicted"/>
<dbReference type="Proteomes" id="UP001470230">
    <property type="component" value="Unassembled WGS sequence"/>
</dbReference>
<feature type="transmembrane region" description="Helical" evidence="1">
    <location>
        <begin position="80"/>
        <end position="99"/>
    </location>
</feature>
<keyword evidence="3" id="KW-1185">Reference proteome</keyword>
<feature type="transmembrane region" description="Helical" evidence="1">
    <location>
        <begin position="106"/>
        <end position="127"/>
    </location>
</feature>
<evidence type="ECO:0000313" key="3">
    <source>
        <dbReference type="Proteomes" id="UP001470230"/>
    </source>
</evidence>
<feature type="transmembrane region" description="Helical" evidence="1">
    <location>
        <begin position="47"/>
        <end position="68"/>
    </location>
</feature>
<keyword evidence="1" id="KW-0812">Transmembrane</keyword>
<sequence length="253" mass="29092">MENYLDSTLTPEPKNNNIDVITLVDGINCFGFLISLIFLINSTSTTLYTFFIISIVLVHAILFVKTVFPHFQIEADIAQRLVLCSDFHYLTIALLFFISKVCPLSYIFLYILLFGVKAFSFCFKYILPLTPANDSPIVDRINEVITSPLIIKLPSYVEIVLEVQLLINAFIDFRIMTWISFIAYSFWILIFNFANNEVHSKIWTSASIWLREYAAQNAETFGPNLEIVVDKVTEFANIVAQFYPTKELKVHLQ</sequence>
<keyword evidence="1" id="KW-1133">Transmembrane helix</keyword>
<evidence type="ECO:0000313" key="2">
    <source>
        <dbReference type="EMBL" id="KAK8888115.1"/>
    </source>
</evidence>
<feature type="transmembrane region" description="Helical" evidence="1">
    <location>
        <begin position="20"/>
        <end position="40"/>
    </location>
</feature>
<feature type="transmembrane region" description="Helical" evidence="1">
    <location>
        <begin position="175"/>
        <end position="194"/>
    </location>
</feature>
<accession>A0ABR2KAI0</accession>
<organism evidence="2 3">
    <name type="scientific">Tritrichomonas musculus</name>
    <dbReference type="NCBI Taxonomy" id="1915356"/>
    <lineage>
        <taxon>Eukaryota</taxon>
        <taxon>Metamonada</taxon>
        <taxon>Parabasalia</taxon>
        <taxon>Tritrichomonadida</taxon>
        <taxon>Tritrichomonadidae</taxon>
        <taxon>Tritrichomonas</taxon>
    </lineage>
</organism>
<gene>
    <name evidence="2" type="ORF">M9Y10_039176</name>
</gene>
<reference evidence="2 3" key="1">
    <citation type="submission" date="2024-04" db="EMBL/GenBank/DDBJ databases">
        <title>Tritrichomonas musculus Genome.</title>
        <authorList>
            <person name="Alves-Ferreira E."/>
            <person name="Grigg M."/>
            <person name="Lorenzi H."/>
            <person name="Galac M."/>
        </authorList>
    </citation>
    <scope>NUCLEOTIDE SEQUENCE [LARGE SCALE GENOMIC DNA]</scope>
    <source>
        <strain evidence="2 3">EAF2021</strain>
    </source>
</reference>
<keyword evidence="1" id="KW-0472">Membrane</keyword>
<dbReference type="EMBL" id="JAPFFF010000006">
    <property type="protein sequence ID" value="KAK8888115.1"/>
    <property type="molecule type" value="Genomic_DNA"/>
</dbReference>
<comment type="caution">
    <text evidence="2">The sequence shown here is derived from an EMBL/GenBank/DDBJ whole genome shotgun (WGS) entry which is preliminary data.</text>
</comment>
<evidence type="ECO:0000256" key="1">
    <source>
        <dbReference type="SAM" id="Phobius"/>
    </source>
</evidence>
<name>A0ABR2KAI0_9EUKA</name>
<protein>
    <submittedName>
        <fullName evidence="2">Uncharacterized protein</fullName>
    </submittedName>
</protein>